<dbReference type="CTD" id="20326313"/>
<organism evidence="1 2">
    <name type="scientific">Opisthorchis viverrini</name>
    <name type="common">Southeast Asian liver fluke</name>
    <dbReference type="NCBI Taxonomy" id="6198"/>
    <lineage>
        <taxon>Eukaryota</taxon>
        <taxon>Metazoa</taxon>
        <taxon>Spiralia</taxon>
        <taxon>Lophotrochozoa</taxon>
        <taxon>Platyhelminthes</taxon>
        <taxon>Trematoda</taxon>
        <taxon>Digenea</taxon>
        <taxon>Opisthorchiida</taxon>
        <taxon>Opisthorchiata</taxon>
        <taxon>Opisthorchiidae</taxon>
        <taxon>Opisthorchis</taxon>
    </lineage>
</organism>
<evidence type="ECO:0000313" key="1">
    <source>
        <dbReference type="EMBL" id="KER18811.1"/>
    </source>
</evidence>
<sequence>MGLLNGIQFDNGFHGFRVQNTNRKSLIRQCLIGAQFLHGTKRLALFVLRHSAFITFLAVQDAVVRSVGICSINKENKDEDDDNDDGGEDGVE</sequence>
<dbReference type="RefSeq" id="XP_009177442.1">
    <property type="nucleotide sequence ID" value="XM_009179178.1"/>
</dbReference>
<dbReference type="Proteomes" id="UP000054324">
    <property type="component" value="Unassembled WGS sequence"/>
</dbReference>
<keyword evidence="2" id="KW-1185">Reference proteome</keyword>
<dbReference type="EMBL" id="KL597872">
    <property type="protein sequence ID" value="KER18811.1"/>
    <property type="molecule type" value="Genomic_DNA"/>
</dbReference>
<dbReference type="AlphaFoldDB" id="A0A074YVL4"/>
<proteinExistence type="predicted"/>
<name>A0A074YVL4_OPIVI</name>
<evidence type="ECO:0000313" key="2">
    <source>
        <dbReference type="Proteomes" id="UP000054324"/>
    </source>
</evidence>
<dbReference type="GeneID" id="20326313"/>
<reference evidence="1 2" key="1">
    <citation type="submission" date="2013-11" db="EMBL/GenBank/DDBJ databases">
        <title>Opisthorchis viverrini - life in the bile duct.</title>
        <authorList>
            <person name="Young N.D."/>
            <person name="Nagarajan N."/>
            <person name="Lin S.J."/>
            <person name="Korhonen P.K."/>
            <person name="Jex A.R."/>
            <person name="Hall R.S."/>
            <person name="Safavi-Hemami H."/>
            <person name="Kaewkong W."/>
            <person name="Bertrand D."/>
            <person name="Gao S."/>
            <person name="Seet Q."/>
            <person name="Wongkham S."/>
            <person name="Teh B.T."/>
            <person name="Wongkham C."/>
            <person name="Intapan P.M."/>
            <person name="Maleewong W."/>
            <person name="Yang X."/>
            <person name="Hu M."/>
            <person name="Wang Z."/>
            <person name="Hofmann A."/>
            <person name="Sternberg P.W."/>
            <person name="Tan P."/>
            <person name="Wang J."/>
            <person name="Gasser R.B."/>
        </authorList>
    </citation>
    <scope>NUCLEOTIDE SEQUENCE [LARGE SCALE GENOMIC DNA]</scope>
</reference>
<gene>
    <name evidence="1" type="ORF">T265_12145</name>
</gene>
<accession>A0A074YVL4</accession>
<dbReference type="KEGG" id="ovi:T265_12145"/>
<protein>
    <submittedName>
        <fullName evidence="1">Uncharacterized protein</fullName>
    </submittedName>
</protein>